<dbReference type="Gene3D" id="1.10.10.10">
    <property type="entry name" value="Winged helix-like DNA-binding domain superfamily/Winged helix DNA-binding domain"/>
    <property type="match status" value="1"/>
</dbReference>
<dbReference type="InterPro" id="IPR011991">
    <property type="entry name" value="ArsR-like_HTH"/>
</dbReference>
<gene>
    <name evidence="2" type="ORF">LPTSP1_08680</name>
</gene>
<dbReference type="Pfam" id="PF01022">
    <property type="entry name" value="HTH_5"/>
    <property type="match status" value="1"/>
</dbReference>
<protein>
    <submittedName>
        <fullName evidence="2">ArsR family transcriptional regulator</fullName>
    </submittedName>
</protein>
<dbReference type="PANTHER" id="PTHR38600:SF2">
    <property type="entry name" value="SLL0088 PROTEIN"/>
    <property type="match status" value="1"/>
</dbReference>
<sequence length="126" mass="14275">MNHALSKSDRLDATFAALSDPTRRAILARLADGEVSVMDLAKPFSMSQPAISKHLKVLERAGLISGIKNAQKRLRKIEAKPLAEATEWLENYRKFWEGRFNQLDSLIEELKLSKQTSPKRKNKKGE</sequence>
<dbReference type="PANTHER" id="PTHR38600">
    <property type="entry name" value="TRANSCRIPTIONAL REGULATORY PROTEIN"/>
    <property type="match status" value="1"/>
</dbReference>
<dbReference type="EMBL" id="BFAY01000006">
    <property type="protein sequence ID" value="GBF37880.1"/>
    <property type="molecule type" value="Genomic_DNA"/>
</dbReference>
<dbReference type="OrthoDB" id="9799175at2"/>
<dbReference type="AlphaFoldDB" id="A0A2P2CZQ9"/>
<evidence type="ECO:0000313" key="2">
    <source>
        <dbReference type="EMBL" id="GBF37880.1"/>
    </source>
</evidence>
<dbReference type="GO" id="GO:0003700">
    <property type="term" value="F:DNA-binding transcription factor activity"/>
    <property type="evidence" value="ECO:0007669"/>
    <property type="project" value="InterPro"/>
</dbReference>
<evidence type="ECO:0000259" key="1">
    <source>
        <dbReference type="PROSITE" id="PS50987"/>
    </source>
</evidence>
<dbReference type="PROSITE" id="PS50987">
    <property type="entry name" value="HTH_ARSR_2"/>
    <property type="match status" value="1"/>
</dbReference>
<name>A0A2P2CZQ9_9LEPT</name>
<keyword evidence="3" id="KW-1185">Reference proteome</keyword>
<dbReference type="RefSeq" id="WP_108927623.1">
    <property type="nucleotide sequence ID" value="NZ_BFAY01000006.1"/>
</dbReference>
<dbReference type="Proteomes" id="UP000245076">
    <property type="component" value="Unassembled WGS sequence"/>
</dbReference>
<evidence type="ECO:0000313" key="3">
    <source>
        <dbReference type="Proteomes" id="UP000245076"/>
    </source>
</evidence>
<comment type="caution">
    <text evidence="2">The sequence shown here is derived from an EMBL/GenBank/DDBJ whole genome shotgun (WGS) entry which is preliminary data.</text>
</comment>
<reference evidence="2 3" key="1">
    <citation type="submission" date="2018-02" db="EMBL/GenBank/DDBJ databases">
        <title>Novel Leptospira species isolated from soil and water in Japan.</title>
        <authorList>
            <person name="Nakao R."/>
            <person name="Masuzawa T."/>
        </authorList>
    </citation>
    <scope>NUCLEOTIDE SEQUENCE [LARGE SCALE GENOMIC DNA]</scope>
    <source>
        <strain evidence="2 3">E8</strain>
    </source>
</reference>
<accession>A0A2P2CZQ9</accession>
<dbReference type="InterPro" id="IPR001845">
    <property type="entry name" value="HTH_ArsR_DNA-bd_dom"/>
</dbReference>
<dbReference type="SUPFAM" id="SSF46785">
    <property type="entry name" value="Winged helix' DNA-binding domain"/>
    <property type="match status" value="1"/>
</dbReference>
<feature type="domain" description="HTH arsR-type" evidence="1">
    <location>
        <begin position="5"/>
        <end position="97"/>
    </location>
</feature>
<dbReference type="InterPro" id="IPR036388">
    <property type="entry name" value="WH-like_DNA-bd_sf"/>
</dbReference>
<dbReference type="SMART" id="SM00418">
    <property type="entry name" value="HTH_ARSR"/>
    <property type="match status" value="1"/>
</dbReference>
<dbReference type="InterPro" id="IPR036390">
    <property type="entry name" value="WH_DNA-bd_sf"/>
</dbReference>
<dbReference type="PRINTS" id="PR00778">
    <property type="entry name" value="HTHARSR"/>
</dbReference>
<organism evidence="2 3">
    <name type="scientific">Leptospira johnsonii</name>
    <dbReference type="NCBI Taxonomy" id="1917820"/>
    <lineage>
        <taxon>Bacteria</taxon>
        <taxon>Pseudomonadati</taxon>
        <taxon>Spirochaetota</taxon>
        <taxon>Spirochaetia</taxon>
        <taxon>Leptospirales</taxon>
        <taxon>Leptospiraceae</taxon>
        <taxon>Leptospira</taxon>
    </lineage>
</organism>
<dbReference type="CDD" id="cd00090">
    <property type="entry name" value="HTH_ARSR"/>
    <property type="match status" value="1"/>
</dbReference>
<proteinExistence type="predicted"/>
<dbReference type="NCBIfam" id="NF033788">
    <property type="entry name" value="HTH_metalloreg"/>
    <property type="match status" value="1"/>
</dbReference>